<dbReference type="Proteomes" id="UP000604475">
    <property type="component" value="Unassembled WGS sequence"/>
</dbReference>
<organism evidence="2 3">
    <name type="scientific">Frankia nepalensis</name>
    <dbReference type="NCBI Taxonomy" id="1836974"/>
    <lineage>
        <taxon>Bacteria</taxon>
        <taxon>Bacillati</taxon>
        <taxon>Actinomycetota</taxon>
        <taxon>Actinomycetes</taxon>
        <taxon>Frankiales</taxon>
        <taxon>Frankiaceae</taxon>
        <taxon>Frankia</taxon>
    </lineage>
</organism>
<feature type="compositionally biased region" description="Basic residues" evidence="1">
    <location>
        <begin position="500"/>
        <end position="512"/>
    </location>
</feature>
<dbReference type="InterPro" id="IPR016024">
    <property type="entry name" value="ARM-type_fold"/>
</dbReference>
<evidence type="ECO:0008006" key="4">
    <source>
        <dbReference type="Google" id="ProtNLM"/>
    </source>
</evidence>
<dbReference type="Gene3D" id="1.25.10.10">
    <property type="entry name" value="Leucine-rich Repeat Variant"/>
    <property type="match status" value="1"/>
</dbReference>
<gene>
    <name evidence="2" type="ORF">I7412_10175</name>
</gene>
<dbReference type="SMART" id="SM00567">
    <property type="entry name" value="EZ_HEAT"/>
    <property type="match status" value="3"/>
</dbReference>
<dbReference type="RefSeq" id="WP_202999337.1">
    <property type="nucleotide sequence ID" value="NZ_JADWYU010000098.1"/>
</dbReference>
<protein>
    <recommendedName>
        <fullName evidence="4">PBS lyase</fullName>
    </recommendedName>
</protein>
<reference evidence="2" key="1">
    <citation type="submission" date="2020-12" db="EMBL/GenBank/DDBJ databases">
        <title>Genomic characterization of non-nitrogen-fixing Frankia strains.</title>
        <authorList>
            <person name="Carlos-Shanley C."/>
            <person name="Guerra T."/>
            <person name="Hahn D."/>
        </authorList>
    </citation>
    <scope>NUCLEOTIDE SEQUENCE</scope>
    <source>
        <strain evidence="2">CN6</strain>
    </source>
</reference>
<proteinExistence type="predicted"/>
<dbReference type="SUPFAM" id="SSF48371">
    <property type="entry name" value="ARM repeat"/>
    <property type="match status" value="2"/>
</dbReference>
<dbReference type="EMBL" id="JAEACQ010000161">
    <property type="protein sequence ID" value="MBL7627530.1"/>
    <property type="molecule type" value="Genomic_DNA"/>
</dbReference>
<keyword evidence="3" id="KW-1185">Reference proteome</keyword>
<accession>A0A937RBS5</accession>
<feature type="region of interest" description="Disordered" evidence="1">
    <location>
        <begin position="476"/>
        <end position="512"/>
    </location>
</feature>
<dbReference type="Pfam" id="PF13646">
    <property type="entry name" value="HEAT_2"/>
    <property type="match status" value="1"/>
</dbReference>
<name>A0A937RBS5_9ACTN</name>
<comment type="caution">
    <text evidence="2">The sequence shown here is derived from an EMBL/GenBank/DDBJ whole genome shotgun (WGS) entry which is preliminary data.</text>
</comment>
<dbReference type="InterPro" id="IPR011989">
    <property type="entry name" value="ARM-like"/>
</dbReference>
<sequence length="512" mass="54601">MTLSEARDLAERLAAAVTGPDPARGHAVAAELERLDGRGWLLLDAAARRSSYRYGAAIAGVNGWSVIVEAERGGFGAVVASLHADGRLRERAALALATVGGDVATSALAVRLLDHVERVRAAAWAALRPRLDAGTAAVVLDVLLAGRDRQPAGQALTEVRDALLASVPAVDLVRALTSGGQRQVRRWAFELGRGRGALTLDDLLDTARGDPDQWLRATCARWLAETADGPRLAALLTASSVEARLEALTAVPDGDLDDDTLGGLLTDRSPRVRETARWRAKRRGIELAAFYRRRLADPGLTTRRRAAALDELAAVGDHPDLSTFAAHLSHDNARVRAAAVNGLFARAGAEPAVPLIVPLLHDPSARVSATAARTLAKHRAPPSVAEPLWVSSKLASRRAAWLLAREAGGWHRAEADLRAAADPDPRLARLGRAGLRAWLTTGATNAWQPLPSDQRARIADRLPAAGLDDASRRLLAFSAGIRPAPPPPRPEPEAGPGTTTRRRPWPRLVPRR</sequence>
<evidence type="ECO:0000256" key="1">
    <source>
        <dbReference type="SAM" id="MobiDB-lite"/>
    </source>
</evidence>
<dbReference type="InterPro" id="IPR004155">
    <property type="entry name" value="PBS_lyase_HEAT"/>
</dbReference>
<evidence type="ECO:0000313" key="2">
    <source>
        <dbReference type="EMBL" id="MBL7627530.1"/>
    </source>
</evidence>
<evidence type="ECO:0000313" key="3">
    <source>
        <dbReference type="Proteomes" id="UP000604475"/>
    </source>
</evidence>
<dbReference type="AlphaFoldDB" id="A0A937RBS5"/>